<protein>
    <submittedName>
        <fullName evidence="1">Uncharacterized protein</fullName>
    </submittedName>
</protein>
<comment type="caution">
    <text evidence="1">The sequence shown here is derived from an EMBL/GenBank/DDBJ whole genome shotgun (WGS) entry which is preliminary data.</text>
</comment>
<dbReference type="AlphaFoldDB" id="A0AAV4SLZ2"/>
<evidence type="ECO:0000313" key="2">
    <source>
        <dbReference type="Proteomes" id="UP001054837"/>
    </source>
</evidence>
<keyword evidence="2" id="KW-1185">Reference proteome</keyword>
<sequence length="98" mass="11563">MGFFIETERHSIYERIPHRSATKLVCRKRNTAEDVACLGFLADERRNISYFFFSFYGLNCHKTRRKNDASVFVLKQFRFSKTAAGSFELIHMESLLQM</sequence>
<gene>
    <name evidence="1" type="ORF">CDAR_504091</name>
</gene>
<accession>A0AAV4SLZ2</accession>
<dbReference type="EMBL" id="BPLQ01007842">
    <property type="protein sequence ID" value="GIY32703.1"/>
    <property type="molecule type" value="Genomic_DNA"/>
</dbReference>
<proteinExistence type="predicted"/>
<dbReference type="Proteomes" id="UP001054837">
    <property type="component" value="Unassembled WGS sequence"/>
</dbReference>
<name>A0AAV4SLZ2_9ARAC</name>
<reference evidence="1 2" key="1">
    <citation type="submission" date="2021-06" db="EMBL/GenBank/DDBJ databases">
        <title>Caerostris darwini draft genome.</title>
        <authorList>
            <person name="Kono N."/>
            <person name="Arakawa K."/>
        </authorList>
    </citation>
    <scope>NUCLEOTIDE SEQUENCE [LARGE SCALE GENOMIC DNA]</scope>
</reference>
<organism evidence="1 2">
    <name type="scientific">Caerostris darwini</name>
    <dbReference type="NCBI Taxonomy" id="1538125"/>
    <lineage>
        <taxon>Eukaryota</taxon>
        <taxon>Metazoa</taxon>
        <taxon>Ecdysozoa</taxon>
        <taxon>Arthropoda</taxon>
        <taxon>Chelicerata</taxon>
        <taxon>Arachnida</taxon>
        <taxon>Araneae</taxon>
        <taxon>Araneomorphae</taxon>
        <taxon>Entelegynae</taxon>
        <taxon>Araneoidea</taxon>
        <taxon>Araneidae</taxon>
        <taxon>Caerostris</taxon>
    </lineage>
</organism>
<evidence type="ECO:0000313" key="1">
    <source>
        <dbReference type="EMBL" id="GIY32703.1"/>
    </source>
</evidence>